<evidence type="ECO:0000259" key="1">
    <source>
        <dbReference type="Pfam" id="PF13333"/>
    </source>
</evidence>
<dbReference type="Proteomes" id="UP000034455">
    <property type="component" value="Unassembled WGS sequence"/>
</dbReference>
<dbReference type="InterPro" id="IPR001584">
    <property type="entry name" value="Integrase_cat-core"/>
</dbReference>
<evidence type="ECO:0000313" key="2">
    <source>
        <dbReference type="EMBL" id="KKI64867.1"/>
    </source>
</evidence>
<dbReference type="GO" id="GO:0015074">
    <property type="term" value="P:DNA integration"/>
    <property type="evidence" value="ECO:0007669"/>
    <property type="project" value="InterPro"/>
</dbReference>
<accession>A0A0M2NY17</accession>
<organism evidence="2 3">
    <name type="scientific">Staphylococcus cohnii subsp. cohnii</name>
    <dbReference type="NCBI Taxonomy" id="74704"/>
    <lineage>
        <taxon>Bacteria</taxon>
        <taxon>Bacillati</taxon>
        <taxon>Bacillota</taxon>
        <taxon>Bacilli</taxon>
        <taxon>Bacillales</taxon>
        <taxon>Staphylococcaceae</taxon>
        <taxon>Staphylococcus</taxon>
        <taxon>Staphylococcus cohnii species complex</taxon>
    </lineage>
</organism>
<dbReference type="PATRIC" id="fig|74704.6.peg.2108"/>
<proteinExistence type="predicted"/>
<comment type="caution">
    <text evidence="2">The sequence shown here is derived from an EMBL/GenBank/DDBJ whole genome shotgun (WGS) entry which is preliminary data.</text>
</comment>
<gene>
    <name evidence="2" type="ORF">UF66_2050</name>
</gene>
<protein>
    <recommendedName>
        <fullName evidence="1">Integrase catalytic domain-containing protein</fullName>
    </recommendedName>
</protein>
<name>A0A0M2NY17_STACC</name>
<evidence type="ECO:0000313" key="3">
    <source>
        <dbReference type="Proteomes" id="UP000034455"/>
    </source>
</evidence>
<dbReference type="EMBL" id="LAKJ01000004">
    <property type="protein sequence ID" value="KKI64867.1"/>
    <property type="molecule type" value="Genomic_DNA"/>
</dbReference>
<reference evidence="2 3" key="1">
    <citation type="submission" date="2015-03" db="EMBL/GenBank/DDBJ databases">
        <title>Genome Assembly of Staphylococcus cohnii subsp. cohnii strain G22B2.</title>
        <authorList>
            <person name="Nair G."/>
            <person name="Kaur G."/>
            <person name="Khatri I."/>
            <person name="Singh N.K."/>
            <person name="Sathyabama S."/>
            <person name="Maurya S.K."/>
            <person name="Subramanian S."/>
            <person name="Agrewala J.N."/>
            <person name="Mayilraj S."/>
        </authorList>
    </citation>
    <scope>NUCLEOTIDE SEQUENCE [LARGE SCALE GENOMIC DNA]</scope>
    <source>
        <strain evidence="2 3">G22B2</strain>
    </source>
</reference>
<sequence length="52" mass="6023">MEGVWGTIKSELFRGRKKVIFKDKATAIKAINSYIEFFNQERITLKMATLIS</sequence>
<dbReference type="Pfam" id="PF13333">
    <property type="entry name" value="rve_2"/>
    <property type="match status" value="1"/>
</dbReference>
<feature type="domain" description="Integrase catalytic" evidence="1">
    <location>
        <begin position="2"/>
        <end position="46"/>
    </location>
</feature>
<dbReference type="AlphaFoldDB" id="A0A0M2NY17"/>